<protein>
    <submittedName>
        <fullName evidence="1">Uncharacterized protein</fullName>
    </submittedName>
</protein>
<dbReference type="EMBL" id="CP034015">
    <property type="protein sequence ID" value="AZG75141.1"/>
    <property type="molecule type" value="Genomic_DNA"/>
</dbReference>
<name>A0A3G8LZS9_9GAMM</name>
<dbReference type="Proteomes" id="UP000278035">
    <property type="component" value="Chromosome"/>
</dbReference>
<accession>A0A3G8LZS9</accession>
<keyword evidence="2" id="KW-1185">Reference proteome</keyword>
<dbReference type="AlphaFoldDB" id="A0A3G8LZS9"/>
<evidence type="ECO:0000313" key="1">
    <source>
        <dbReference type="EMBL" id="AZG75141.1"/>
    </source>
</evidence>
<proteinExistence type="predicted"/>
<organism evidence="1 2">
    <name type="scientific">Shewanella livingstonensis</name>
    <dbReference type="NCBI Taxonomy" id="150120"/>
    <lineage>
        <taxon>Bacteria</taxon>
        <taxon>Pseudomonadati</taxon>
        <taxon>Pseudomonadota</taxon>
        <taxon>Gammaproteobacteria</taxon>
        <taxon>Alteromonadales</taxon>
        <taxon>Shewanellaceae</taxon>
        <taxon>Shewanella</taxon>
    </lineage>
</organism>
<dbReference type="KEGG" id="slj:EGC82_08840"/>
<gene>
    <name evidence="1" type="ORF">EGC82_08840</name>
</gene>
<evidence type="ECO:0000313" key="2">
    <source>
        <dbReference type="Proteomes" id="UP000278035"/>
    </source>
</evidence>
<sequence length="17" mass="1874">MACGYFCCVCISAFRLS</sequence>
<reference evidence="2" key="1">
    <citation type="submission" date="2018-11" db="EMBL/GenBank/DDBJ databases">
        <title>Shewanella sp. M2.</title>
        <authorList>
            <person name="Hwang Y.J."/>
            <person name="Hwang C.Y."/>
        </authorList>
    </citation>
    <scope>NUCLEOTIDE SEQUENCE [LARGE SCALE GENOMIC DNA]</scope>
    <source>
        <strain evidence="2">LMG 19866</strain>
    </source>
</reference>